<proteinExistence type="predicted"/>
<dbReference type="Proteomes" id="UP000008144">
    <property type="component" value="Unassembled WGS sequence"/>
</dbReference>
<dbReference type="InParanoid" id="F6V2U4"/>
<evidence type="ECO:0000313" key="1">
    <source>
        <dbReference type="Ensembl" id="ENSCINP00000024673.2"/>
    </source>
</evidence>
<accession>F6V2U4</accession>
<organism evidence="1 2">
    <name type="scientific">Ciona intestinalis</name>
    <name type="common">Transparent sea squirt</name>
    <name type="synonym">Ascidia intestinalis</name>
    <dbReference type="NCBI Taxonomy" id="7719"/>
    <lineage>
        <taxon>Eukaryota</taxon>
        <taxon>Metazoa</taxon>
        <taxon>Chordata</taxon>
        <taxon>Tunicata</taxon>
        <taxon>Ascidiacea</taxon>
        <taxon>Phlebobranchia</taxon>
        <taxon>Cionidae</taxon>
        <taxon>Ciona</taxon>
    </lineage>
</organism>
<dbReference type="Ensembl" id="ENSCINT00000024919.2">
    <property type="protein sequence ID" value="ENSCINP00000024673.2"/>
    <property type="gene ID" value="ENSCING00000013438.2"/>
</dbReference>
<evidence type="ECO:0000313" key="2">
    <source>
        <dbReference type="Proteomes" id="UP000008144"/>
    </source>
</evidence>
<protein>
    <submittedName>
        <fullName evidence="1">Uncharacterized protein</fullName>
    </submittedName>
</protein>
<reference evidence="1" key="2">
    <citation type="submission" date="2025-08" db="UniProtKB">
        <authorList>
            <consortium name="Ensembl"/>
        </authorList>
    </citation>
    <scope>IDENTIFICATION</scope>
</reference>
<dbReference type="HOGENOM" id="CLU_1864427_0_0_1"/>
<keyword evidence="2" id="KW-1185">Reference proteome</keyword>
<reference evidence="1" key="3">
    <citation type="submission" date="2025-09" db="UniProtKB">
        <authorList>
            <consortium name="Ensembl"/>
        </authorList>
    </citation>
    <scope>IDENTIFICATION</scope>
</reference>
<name>F6V2U4_CIOIN</name>
<reference evidence="2" key="1">
    <citation type="journal article" date="2002" name="Science">
        <title>The draft genome of Ciona intestinalis: insights into chordate and vertebrate origins.</title>
        <authorList>
            <person name="Dehal P."/>
            <person name="Satou Y."/>
            <person name="Campbell R.K."/>
            <person name="Chapman J."/>
            <person name="Degnan B."/>
            <person name="De Tomaso A."/>
            <person name="Davidson B."/>
            <person name="Di Gregorio A."/>
            <person name="Gelpke M."/>
            <person name="Goodstein D.M."/>
            <person name="Harafuji N."/>
            <person name="Hastings K.E."/>
            <person name="Ho I."/>
            <person name="Hotta K."/>
            <person name="Huang W."/>
            <person name="Kawashima T."/>
            <person name="Lemaire P."/>
            <person name="Martinez D."/>
            <person name="Meinertzhagen I.A."/>
            <person name="Necula S."/>
            <person name="Nonaka M."/>
            <person name="Putnam N."/>
            <person name="Rash S."/>
            <person name="Saiga H."/>
            <person name="Satake M."/>
            <person name="Terry A."/>
            <person name="Yamada L."/>
            <person name="Wang H.G."/>
            <person name="Awazu S."/>
            <person name="Azumi K."/>
            <person name="Boore J."/>
            <person name="Branno M."/>
            <person name="Chin-Bow S."/>
            <person name="DeSantis R."/>
            <person name="Doyle S."/>
            <person name="Francino P."/>
            <person name="Keys D.N."/>
            <person name="Haga S."/>
            <person name="Hayashi H."/>
            <person name="Hino K."/>
            <person name="Imai K.S."/>
            <person name="Inaba K."/>
            <person name="Kano S."/>
            <person name="Kobayashi K."/>
            <person name="Kobayashi M."/>
            <person name="Lee B.I."/>
            <person name="Makabe K.W."/>
            <person name="Manohar C."/>
            <person name="Matassi G."/>
            <person name="Medina M."/>
            <person name="Mochizuki Y."/>
            <person name="Mount S."/>
            <person name="Morishita T."/>
            <person name="Miura S."/>
            <person name="Nakayama A."/>
            <person name="Nishizaka S."/>
            <person name="Nomoto H."/>
            <person name="Ohta F."/>
            <person name="Oishi K."/>
            <person name="Rigoutsos I."/>
            <person name="Sano M."/>
            <person name="Sasaki A."/>
            <person name="Sasakura Y."/>
            <person name="Shoguchi E."/>
            <person name="Shin-i T."/>
            <person name="Spagnuolo A."/>
            <person name="Stainier D."/>
            <person name="Suzuki M.M."/>
            <person name="Tassy O."/>
            <person name="Takatori N."/>
            <person name="Tokuoka M."/>
            <person name="Yagi K."/>
            <person name="Yoshizaki F."/>
            <person name="Wada S."/>
            <person name="Zhang C."/>
            <person name="Hyatt P.D."/>
            <person name="Larimer F."/>
            <person name="Detter C."/>
            <person name="Doggett N."/>
            <person name="Glavina T."/>
            <person name="Hawkins T."/>
            <person name="Richardson P."/>
            <person name="Lucas S."/>
            <person name="Kohara Y."/>
            <person name="Levine M."/>
            <person name="Satoh N."/>
            <person name="Rokhsar D.S."/>
        </authorList>
    </citation>
    <scope>NUCLEOTIDE SEQUENCE [LARGE SCALE GENOMIC DNA]</scope>
</reference>
<sequence>MNSDVSYLKHIIPNHGKSFNIGTVVLPTASMQRIVTSIATKVTQLLIGSYSNKTTFSHHSNSEDPSSADTVVYAKETLTALQKLVQVTNKTTEKVYGGDHGVLEEIDQAGQNLLIAGEKMLLTCQVPVNTLIVAIFQ</sequence>
<dbReference type="AlphaFoldDB" id="F6V2U4"/>